<evidence type="ECO:0000256" key="9">
    <source>
        <dbReference type="ARBA" id="ARBA00022777"/>
    </source>
</evidence>
<evidence type="ECO:0000256" key="11">
    <source>
        <dbReference type="ARBA" id="ARBA00022989"/>
    </source>
</evidence>
<organism evidence="19 20">
    <name type="scientific">Turnera subulata</name>
    <dbReference type="NCBI Taxonomy" id="218843"/>
    <lineage>
        <taxon>Eukaryota</taxon>
        <taxon>Viridiplantae</taxon>
        <taxon>Streptophyta</taxon>
        <taxon>Embryophyta</taxon>
        <taxon>Tracheophyta</taxon>
        <taxon>Spermatophyta</taxon>
        <taxon>Magnoliopsida</taxon>
        <taxon>eudicotyledons</taxon>
        <taxon>Gunneridae</taxon>
        <taxon>Pentapetalae</taxon>
        <taxon>rosids</taxon>
        <taxon>fabids</taxon>
        <taxon>Malpighiales</taxon>
        <taxon>Passifloraceae</taxon>
        <taxon>Turnera</taxon>
    </lineage>
</organism>
<dbReference type="InterPro" id="IPR008271">
    <property type="entry name" value="Ser/Thr_kinase_AS"/>
</dbReference>
<evidence type="ECO:0000256" key="8">
    <source>
        <dbReference type="ARBA" id="ARBA00022741"/>
    </source>
</evidence>
<dbReference type="OrthoDB" id="4062651at2759"/>
<dbReference type="PANTHER" id="PTHR27002:SF1073">
    <property type="entry name" value="CYSTEINE-RICH RECEPTOR-LIKE PROTEIN KINASE 29"/>
    <property type="match status" value="1"/>
</dbReference>
<evidence type="ECO:0000256" key="5">
    <source>
        <dbReference type="ARBA" id="ARBA00022692"/>
    </source>
</evidence>
<dbReference type="GO" id="GO:0005524">
    <property type="term" value="F:ATP binding"/>
    <property type="evidence" value="ECO:0007669"/>
    <property type="project" value="UniProtKB-UniRule"/>
</dbReference>
<dbReference type="EMBL" id="JAKUCV010003028">
    <property type="protein sequence ID" value="KAJ4840530.1"/>
    <property type="molecule type" value="Genomic_DNA"/>
</dbReference>
<dbReference type="CDD" id="cd23509">
    <property type="entry name" value="Gnk2-like"/>
    <property type="match status" value="2"/>
</dbReference>
<feature type="domain" description="Gnk2-homologous" evidence="18">
    <location>
        <begin position="59"/>
        <end position="163"/>
    </location>
</feature>
<keyword evidence="10 15" id="KW-0067">ATP-binding</keyword>
<evidence type="ECO:0000256" key="13">
    <source>
        <dbReference type="ARBA" id="ARBA00023170"/>
    </source>
</evidence>
<dbReference type="Pfam" id="PF07714">
    <property type="entry name" value="PK_Tyr_Ser-Thr"/>
    <property type="match status" value="1"/>
</dbReference>
<evidence type="ECO:0000256" key="12">
    <source>
        <dbReference type="ARBA" id="ARBA00023136"/>
    </source>
</evidence>
<keyword evidence="4" id="KW-0808">Transferase</keyword>
<proteinExistence type="predicted"/>
<dbReference type="InterPro" id="IPR000719">
    <property type="entry name" value="Prot_kinase_dom"/>
</dbReference>
<dbReference type="Pfam" id="PF01657">
    <property type="entry name" value="Stress-antifung"/>
    <property type="match status" value="2"/>
</dbReference>
<evidence type="ECO:0000256" key="10">
    <source>
        <dbReference type="ARBA" id="ARBA00022840"/>
    </source>
</evidence>
<dbReference type="PANTHER" id="PTHR27002">
    <property type="entry name" value="RECEPTOR-LIKE SERINE/THREONINE-PROTEIN KINASE SD1-8"/>
    <property type="match status" value="1"/>
</dbReference>
<dbReference type="Gene3D" id="1.10.510.10">
    <property type="entry name" value="Transferase(Phosphotransferase) domain 1"/>
    <property type="match status" value="1"/>
</dbReference>
<dbReference type="CDD" id="cd14066">
    <property type="entry name" value="STKc_IRAK"/>
    <property type="match status" value="1"/>
</dbReference>
<evidence type="ECO:0008006" key="21">
    <source>
        <dbReference type="Google" id="ProtNLM"/>
    </source>
</evidence>
<evidence type="ECO:0000256" key="7">
    <source>
        <dbReference type="ARBA" id="ARBA00022737"/>
    </source>
</evidence>
<dbReference type="PROSITE" id="PS51473">
    <property type="entry name" value="GNK2"/>
    <property type="match status" value="2"/>
</dbReference>
<dbReference type="PROSITE" id="PS00107">
    <property type="entry name" value="PROTEIN_KINASE_ATP"/>
    <property type="match status" value="1"/>
</dbReference>
<dbReference type="Gene3D" id="3.30.430.20">
    <property type="entry name" value="Gnk2 domain, C-X8-C-X2-C motif"/>
    <property type="match status" value="2"/>
</dbReference>
<feature type="binding site" evidence="15">
    <location>
        <position position="394"/>
    </location>
    <ligand>
        <name>ATP</name>
        <dbReference type="ChEBI" id="CHEBI:30616"/>
    </ligand>
</feature>
<dbReference type="Gene3D" id="3.30.200.20">
    <property type="entry name" value="Phosphorylase Kinase, domain 1"/>
    <property type="match status" value="1"/>
</dbReference>
<keyword evidence="9" id="KW-0418">Kinase</keyword>
<keyword evidence="3" id="KW-0597">Phosphoprotein</keyword>
<evidence type="ECO:0000256" key="6">
    <source>
        <dbReference type="ARBA" id="ARBA00022729"/>
    </source>
</evidence>
<dbReference type="SMART" id="SM00220">
    <property type="entry name" value="S_TKc"/>
    <property type="match status" value="1"/>
</dbReference>
<dbReference type="FunFam" id="1.10.510.10:FF:000129">
    <property type="entry name" value="cysteine-rich receptor-like protein kinase 10"/>
    <property type="match status" value="1"/>
</dbReference>
<gene>
    <name evidence="19" type="ORF">Tsubulata_027345</name>
</gene>
<evidence type="ECO:0000256" key="2">
    <source>
        <dbReference type="ARBA" id="ARBA00022527"/>
    </source>
</evidence>
<sequence length="701" mass="78221">MMQQQFNNHHPHKNSDPNLSAIAVTTAFDRRLISTTCSSSDTAAKRRRHRHDELDTTTEGLRLSHRRAGNYTNTSIYQENLNTILSSLASDTKTDSSGFYNLSLGQSPDRVNLLALCRGDASIEDCHGCITNSTRKVLQACPNQKAAFAVYDLCMLSYSNRSIFGVVETRPLLILFNRNNVSDANTFNEALQELLGSLRSRAESGGSKFATGTVSAGFDTIDGMVQCTPDLDGQQCDDCLVSTIRQISACCGGQIQDKIGLRIINPSCGFRYEISRFYSITPTPPPSSSSPPNPIVEEGKKSNKARIIILIIVPTASLVLLVVCIYLLLRTRKRREIVLETVEDDDLKSAELAFDLNTIRIATNNFSEENKLGQGGFGAVYKGTLYNGQEIAVKRLSKNSGQGDLEFKNEVLLVAKLQHRNLVRLLGFCLQGTERLLVYEFVTNASLDQFIFDPDKRLELDWEKRYKIISGIARGLIYLHEDSRLRIIHRDLKASNILLDEEMSPKIADFGMARLFMVDQTQDNTSRIVGTHGYIAPEYAMHGEFSVKSDVFSFGVLILEIVSGQKINHFRNGETGDDLLGSAWRNWREGTSHHLIDSTLRSGSRPEMMRCIHIALLCAQENVADRPTMASIVVMLNSYSLTLPVPSVPPFFMDRTARSDMSSSLTHKSRMMEPSLEAKSQTLPILSKIDDESSYIELFPR</sequence>
<reference evidence="19" key="1">
    <citation type="submission" date="2022-02" db="EMBL/GenBank/DDBJ databases">
        <authorList>
            <person name="Henning P.M."/>
            <person name="McCubbin A.G."/>
            <person name="Shore J.S."/>
        </authorList>
    </citation>
    <scope>NUCLEOTIDE SEQUENCE</scope>
    <source>
        <strain evidence="19">F60SS</strain>
        <tissue evidence="19">Leaves</tissue>
    </source>
</reference>
<dbReference type="InterPro" id="IPR002902">
    <property type="entry name" value="GNK2"/>
</dbReference>
<evidence type="ECO:0000256" key="15">
    <source>
        <dbReference type="PROSITE-ProRule" id="PRU10141"/>
    </source>
</evidence>
<evidence type="ECO:0000259" key="18">
    <source>
        <dbReference type="PROSITE" id="PS51473"/>
    </source>
</evidence>
<evidence type="ECO:0000259" key="17">
    <source>
        <dbReference type="PROSITE" id="PS50011"/>
    </source>
</evidence>
<comment type="caution">
    <text evidence="19">The sequence shown here is derived from an EMBL/GenBank/DDBJ whole genome shotgun (WGS) entry which is preliminary data.</text>
</comment>
<protein>
    <recommendedName>
        <fullName evidence="21">Cysteine-rich receptor-like protein kinase</fullName>
    </recommendedName>
</protein>
<feature type="domain" description="Protein kinase" evidence="17">
    <location>
        <begin position="366"/>
        <end position="652"/>
    </location>
</feature>
<dbReference type="GO" id="GO:0005886">
    <property type="term" value="C:plasma membrane"/>
    <property type="evidence" value="ECO:0007669"/>
    <property type="project" value="TreeGrafter"/>
</dbReference>
<dbReference type="PROSITE" id="PS50011">
    <property type="entry name" value="PROTEIN_KINASE_DOM"/>
    <property type="match status" value="1"/>
</dbReference>
<name>A0A9Q0G1F0_9ROSI</name>
<dbReference type="AlphaFoldDB" id="A0A9Q0G1F0"/>
<keyword evidence="11 16" id="KW-1133">Transmembrane helix</keyword>
<reference evidence="19" key="2">
    <citation type="journal article" date="2023" name="Plants (Basel)">
        <title>Annotation of the Turnera subulata (Passifloraceae) Draft Genome Reveals the S-Locus Evolved after the Divergence of Turneroideae from Passifloroideae in a Stepwise Manner.</title>
        <authorList>
            <person name="Henning P.M."/>
            <person name="Roalson E.H."/>
            <person name="Mir W."/>
            <person name="McCubbin A.G."/>
            <person name="Shore J.S."/>
        </authorList>
    </citation>
    <scope>NUCLEOTIDE SEQUENCE</scope>
    <source>
        <strain evidence="19">F60SS</strain>
    </source>
</reference>
<comment type="subcellular location">
    <subcellularLocation>
        <location evidence="1">Membrane</location>
        <topology evidence="1">Single-pass membrane protein</topology>
    </subcellularLocation>
</comment>
<dbReference type="GO" id="GO:0006950">
    <property type="term" value="P:response to stress"/>
    <property type="evidence" value="ECO:0007669"/>
    <property type="project" value="UniProtKB-ARBA"/>
</dbReference>
<keyword evidence="20" id="KW-1185">Reference proteome</keyword>
<keyword evidence="8 15" id="KW-0547">Nucleotide-binding</keyword>
<evidence type="ECO:0000256" key="14">
    <source>
        <dbReference type="ARBA" id="ARBA00023180"/>
    </source>
</evidence>
<feature type="transmembrane region" description="Helical" evidence="16">
    <location>
        <begin position="307"/>
        <end position="329"/>
    </location>
</feature>
<evidence type="ECO:0000256" key="1">
    <source>
        <dbReference type="ARBA" id="ARBA00004167"/>
    </source>
</evidence>
<dbReference type="FunFam" id="3.30.430.20:FF:000003">
    <property type="entry name" value="Cysteine-rich RLK (RECEPTOR-like protein kinase) 10"/>
    <property type="match status" value="1"/>
</dbReference>
<keyword evidence="13" id="KW-0675">Receptor</keyword>
<evidence type="ECO:0000313" key="20">
    <source>
        <dbReference type="Proteomes" id="UP001141552"/>
    </source>
</evidence>
<dbReference type="FunFam" id="3.30.200.20:FF:000959">
    <property type="entry name" value="Cysteine-rich receptor-like protein kinase 17"/>
    <property type="match status" value="1"/>
</dbReference>
<evidence type="ECO:0000256" key="3">
    <source>
        <dbReference type="ARBA" id="ARBA00022553"/>
    </source>
</evidence>
<dbReference type="SUPFAM" id="SSF56112">
    <property type="entry name" value="Protein kinase-like (PK-like)"/>
    <property type="match status" value="1"/>
</dbReference>
<keyword evidence="14" id="KW-0325">Glycoprotein</keyword>
<keyword evidence="5 16" id="KW-0812">Transmembrane</keyword>
<keyword evidence="6" id="KW-0732">Signal</keyword>
<keyword evidence="12 16" id="KW-0472">Membrane</keyword>
<dbReference type="GO" id="GO:0004674">
    <property type="term" value="F:protein serine/threonine kinase activity"/>
    <property type="evidence" value="ECO:0007669"/>
    <property type="project" value="UniProtKB-KW"/>
</dbReference>
<dbReference type="InterPro" id="IPR038408">
    <property type="entry name" value="GNK2_sf"/>
</dbReference>
<dbReference type="InterPro" id="IPR011009">
    <property type="entry name" value="Kinase-like_dom_sf"/>
</dbReference>
<dbReference type="Proteomes" id="UP001141552">
    <property type="component" value="Unassembled WGS sequence"/>
</dbReference>
<keyword evidence="7" id="KW-0677">Repeat</keyword>
<evidence type="ECO:0000313" key="19">
    <source>
        <dbReference type="EMBL" id="KAJ4840530.1"/>
    </source>
</evidence>
<accession>A0A9Q0G1F0</accession>
<dbReference type="PROSITE" id="PS00108">
    <property type="entry name" value="PROTEIN_KINASE_ST"/>
    <property type="match status" value="1"/>
</dbReference>
<evidence type="ECO:0000256" key="4">
    <source>
        <dbReference type="ARBA" id="ARBA00022679"/>
    </source>
</evidence>
<keyword evidence="2" id="KW-0723">Serine/threonine-protein kinase</keyword>
<feature type="domain" description="Gnk2-homologous" evidence="18">
    <location>
        <begin position="169"/>
        <end position="277"/>
    </location>
</feature>
<evidence type="ECO:0000256" key="16">
    <source>
        <dbReference type="SAM" id="Phobius"/>
    </source>
</evidence>
<dbReference type="InterPro" id="IPR017441">
    <property type="entry name" value="Protein_kinase_ATP_BS"/>
</dbReference>
<dbReference type="InterPro" id="IPR001245">
    <property type="entry name" value="Ser-Thr/Tyr_kinase_cat_dom"/>
</dbReference>